<reference evidence="7 9" key="1">
    <citation type="submission" date="2024-04" db="EMBL/GenBank/DDBJ databases">
        <title>Genome assembly C_amara_ONT_v2.</title>
        <authorList>
            <person name="Yant L."/>
            <person name="Moore C."/>
            <person name="Slenker M."/>
        </authorList>
    </citation>
    <scope>NUCLEOTIDE SEQUENCE [LARGE SCALE GENOMIC DNA]</scope>
    <source>
        <tissue evidence="7">Leaf</tissue>
    </source>
</reference>
<keyword evidence="5" id="KW-0539">Nucleus</keyword>
<dbReference type="PANTHER" id="PTHR45821">
    <property type="entry name" value="SNF2 DOMAIN-CONTAINING PROTEIN CLASSY 2-RELATED"/>
    <property type="match status" value="1"/>
</dbReference>
<dbReference type="InterPro" id="IPR038718">
    <property type="entry name" value="SNF2-like_sf"/>
</dbReference>
<keyword evidence="3" id="KW-0378">Hydrolase</keyword>
<proteinExistence type="predicted"/>
<dbReference type="Gene3D" id="3.40.50.10810">
    <property type="entry name" value="Tandem AAA-ATPase domain"/>
    <property type="match status" value="1"/>
</dbReference>
<dbReference type="GO" id="GO:0004386">
    <property type="term" value="F:helicase activity"/>
    <property type="evidence" value="ECO:0007669"/>
    <property type="project" value="UniProtKB-KW"/>
</dbReference>
<dbReference type="GO" id="GO:0005634">
    <property type="term" value="C:nucleus"/>
    <property type="evidence" value="ECO:0007669"/>
    <property type="project" value="UniProtKB-SubCell"/>
</dbReference>
<evidence type="ECO:0000256" key="5">
    <source>
        <dbReference type="ARBA" id="ARBA00023242"/>
    </source>
</evidence>
<organism evidence="7 9">
    <name type="scientific">Cardamine amara subsp. amara</name>
    <dbReference type="NCBI Taxonomy" id="228776"/>
    <lineage>
        <taxon>Eukaryota</taxon>
        <taxon>Viridiplantae</taxon>
        <taxon>Streptophyta</taxon>
        <taxon>Embryophyta</taxon>
        <taxon>Tracheophyta</taxon>
        <taxon>Spermatophyta</taxon>
        <taxon>Magnoliopsida</taxon>
        <taxon>eudicotyledons</taxon>
        <taxon>Gunneridae</taxon>
        <taxon>Pentapetalae</taxon>
        <taxon>rosids</taxon>
        <taxon>malvids</taxon>
        <taxon>Brassicales</taxon>
        <taxon>Brassicaceae</taxon>
        <taxon>Cardamineae</taxon>
        <taxon>Cardamine</taxon>
    </lineage>
</organism>
<evidence type="ECO:0000256" key="3">
    <source>
        <dbReference type="ARBA" id="ARBA00022806"/>
    </source>
</evidence>
<keyword evidence="2" id="KW-0547">Nucleotide-binding</keyword>
<gene>
    <name evidence="7" type="ORF">V5N11_010532</name>
    <name evidence="8" type="ORF">V5N11_019575</name>
</gene>
<name>A0ABD1AZH5_CARAN</name>
<evidence type="ECO:0000313" key="8">
    <source>
        <dbReference type="EMBL" id="KAL1225891.1"/>
    </source>
</evidence>
<evidence type="ECO:0000259" key="6">
    <source>
        <dbReference type="Pfam" id="PF04851"/>
    </source>
</evidence>
<dbReference type="Proteomes" id="UP001558713">
    <property type="component" value="Unassembled WGS sequence"/>
</dbReference>
<dbReference type="PANTHER" id="PTHR45821:SF9">
    <property type="entry name" value="CHROMATIN REMODELING 34"/>
    <property type="match status" value="1"/>
</dbReference>
<protein>
    <submittedName>
        <fullName evidence="7">Protein CHROMATIN REMODELING 35</fullName>
    </submittedName>
</protein>
<evidence type="ECO:0000256" key="4">
    <source>
        <dbReference type="ARBA" id="ARBA00022840"/>
    </source>
</evidence>
<evidence type="ECO:0000256" key="1">
    <source>
        <dbReference type="ARBA" id="ARBA00004123"/>
    </source>
</evidence>
<dbReference type="InterPro" id="IPR044567">
    <property type="entry name" value="CLSY/DRD1"/>
</dbReference>
<dbReference type="EMBL" id="JBANAX010000016">
    <property type="protein sequence ID" value="KAL1225891.1"/>
    <property type="molecule type" value="Genomic_DNA"/>
</dbReference>
<keyword evidence="9" id="KW-1185">Reference proteome</keyword>
<accession>A0ABD1AZH5</accession>
<dbReference type="AlphaFoldDB" id="A0ABD1AZH5"/>
<comment type="subcellular location">
    <subcellularLocation>
        <location evidence="1">Nucleus</location>
    </subcellularLocation>
</comment>
<evidence type="ECO:0000313" key="7">
    <source>
        <dbReference type="EMBL" id="KAL1208854.1"/>
    </source>
</evidence>
<dbReference type="EMBL" id="JBANAX010000436">
    <property type="protein sequence ID" value="KAL1208854.1"/>
    <property type="molecule type" value="Genomic_DNA"/>
</dbReference>
<dbReference type="InterPro" id="IPR027417">
    <property type="entry name" value="P-loop_NTPase"/>
</dbReference>
<evidence type="ECO:0000313" key="9">
    <source>
        <dbReference type="Proteomes" id="UP001558713"/>
    </source>
</evidence>
<dbReference type="Pfam" id="PF04851">
    <property type="entry name" value="ResIII"/>
    <property type="match status" value="1"/>
</dbReference>
<feature type="domain" description="Helicase/UvrB N-terminal" evidence="6">
    <location>
        <begin position="9"/>
        <end position="71"/>
    </location>
</feature>
<dbReference type="GO" id="GO:0005524">
    <property type="term" value="F:ATP binding"/>
    <property type="evidence" value="ECO:0007669"/>
    <property type="project" value="UniProtKB-KW"/>
</dbReference>
<evidence type="ECO:0000256" key="2">
    <source>
        <dbReference type="ARBA" id="ARBA00022741"/>
    </source>
</evidence>
<sequence length="72" mass="8189">MFIHPRHDKEMRPHQIEVFKFLCNNLAADEPCGCILAHAPGSGKPFLLISFMQSFMAIDPQDKPLIILPKRS</sequence>
<comment type="caution">
    <text evidence="7">The sequence shown here is derived from an EMBL/GenBank/DDBJ whole genome shotgun (WGS) entry which is preliminary data.</text>
</comment>
<dbReference type="InterPro" id="IPR006935">
    <property type="entry name" value="Helicase/UvrB_N"/>
</dbReference>
<keyword evidence="4" id="KW-0067">ATP-binding</keyword>
<dbReference type="SUPFAM" id="SSF52540">
    <property type="entry name" value="P-loop containing nucleoside triphosphate hydrolases"/>
    <property type="match status" value="1"/>
</dbReference>
<keyword evidence="3" id="KW-0347">Helicase</keyword>